<dbReference type="RefSeq" id="WP_147882582.1">
    <property type="nucleotide sequence ID" value="NZ_VOUQ01000017.1"/>
</dbReference>
<feature type="transmembrane region" description="Helical" evidence="1">
    <location>
        <begin position="246"/>
        <end position="264"/>
    </location>
</feature>
<dbReference type="InterPro" id="IPR003744">
    <property type="entry name" value="YhhQ"/>
</dbReference>
<dbReference type="AlphaFoldDB" id="A0A5C7BXJ3"/>
<gene>
    <name evidence="2" type="ORF">FOT62_22150</name>
</gene>
<evidence type="ECO:0000313" key="2">
    <source>
        <dbReference type="EMBL" id="TXE27704.1"/>
    </source>
</evidence>
<sequence length="278" mass="31116">MDVKFILVDIANNKISYKIRDGGAVFSDKVDTILHKNLVDFFSENDKSKILASYGVSDAPVFLTKGESVLTILLTLFITCLFVAIPLSQTKVTILSYVQPGGILIFPITFVFLDSINEIFGRKKGKLAVSTASLSLAIGSAFISISLRLSGVESTSHANFIAVYSNLPYLLLINAVCVLLADNFNNVIYNNLKAHLRGGYLLFRCFISTVIGQLVYSVVWILAFFHNKLEWHEKLIYILNNYEFKVLYSLVICAPLTLLTVWLAKKYIYDTHVKNLAH</sequence>
<proteinExistence type="predicted"/>
<dbReference type="PANTHER" id="PTHR34300:SF2">
    <property type="entry name" value="QUEUOSINE PRECURSOR TRANSPORTER-RELATED"/>
    <property type="match status" value="1"/>
</dbReference>
<name>A0A5C7BXJ3_SERMA</name>
<reference evidence="2 3" key="1">
    <citation type="submission" date="2019-07" db="EMBL/GenBank/DDBJ databases">
        <title>Serratia strains were isolated from fresh produce.</title>
        <authorList>
            <person name="Cho G.-S."/>
            <person name="Stein M."/>
            <person name="Lee W."/>
            <person name="Suh S.H."/>
            <person name="Franz C.M.A.P."/>
        </authorList>
    </citation>
    <scope>NUCLEOTIDE SEQUENCE [LARGE SCALE GENOMIC DNA]</scope>
    <source>
        <strain evidence="2 3">S16</strain>
    </source>
</reference>
<dbReference type="PANTHER" id="PTHR34300">
    <property type="entry name" value="QUEUOSINE PRECURSOR TRANSPORTER-RELATED"/>
    <property type="match status" value="1"/>
</dbReference>
<organism evidence="2 3">
    <name type="scientific">Serratia marcescens</name>
    <dbReference type="NCBI Taxonomy" id="615"/>
    <lineage>
        <taxon>Bacteria</taxon>
        <taxon>Pseudomonadati</taxon>
        <taxon>Pseudomonadota</taxon>
        <taxon>Gammaproteobacteria</taxon>
        <taxon>Enterobacterales</taxon>
        <taxon>Yersiniaceae</taxon>
        <taxon>Serratia</taxon>
    </lineage>
</organism>
<evidence type="ECO:0000313" key="3">
    <source>
        <dbReference type="Proteomes" id="UP000321126"/>
    </source>
</evidence>
<comment type="caution">
    <text evidence="2">The sequence shown here is derived from an EMBL/GenBank/DDBJ whole genome shotgun (WGS) entry which is preliminary data.</text>
</comment>
<accession>A0A5C7BXJ3</accession>
<keyword evidence="1" id="KW-1133">Transmembrane helix</keyword>
<keyword evidence="1" id="KW-0812">Transmembrane</keyword>
<dbReference type="Proteomes" id="UP000321126">
    <property type="component" value="Unassembled WGS sequence"/>
</dbReference>
<dbReference type="EMBL" id="VOUQ01000017">
    <property type="protein sequence ID" value="TXE27704.1"/>
    <property type="molecule type" value="Genomic_DNA"/>
</dbReference>
<dbReference type="Pfam" id="PF02592">
    <property type="entry name" value="Vut_1"/>
    <property type="match status" value="1"/>
</dbReference>
<protein>
    <submittedName>
        <fullName evidence="2">VUT family protein</fullName>
    </submittedName>
</protein>
<feature type="transmembrane region" description="Helical" evidence="1">
    <location>
        <begin position="125"/>
        <end position="147"/>
    </location>
</feature>
<keyword evidence="1" id="KW-0472">Membrane</keyword>
<evidence type="ECO:0000256" key="1">
    <source>
        <dbReference type="SAM" id="Phobius"/>
    </source>
</evidence>
<feature type="transmembrane region" description="Helical" evidence="1">
    <location>
        <begin position="94"/>
        <end position="113"/>
    </location>
</feature>
<feature type="transmembrane region" description="Helical" evidence="1">
    <location>
        <begin position="69"/>
        <end position="88"/>
    </location>
</feature>
<feature type="transmembrane region" description="Helical" evidence="1">
    <location>
        <begin position="201"/>
        <end position="226"/>
    </location>
</feature>
<feature type="transmembrane region" description="Helical" evidence="1">
    <location>
        <begin position="167"/>
        <end position="189"/>
    </location>
</feature>